<dbReference type="SUPFAM" id="SSF53098">
    <property type="entry name" value="Ribonuclease H-like"/>
    <property type="match status" value="1"/>
</dbReference>
<dbReference type="InterPro" id="IPR036397">
    <property type="entry name" value="RNaseH_sf"/>
</dbReference>
<dbReference type="InterPro" id="IPR002156">
    <property type="entry name" value="RNaseH_domain"/>
</dbReference>
<dbReference type="Proteomes" id="UP000325315">
    <property type="component" value="Unassembled WGS sequence"/>
</dbReference>
<keyword evidence="3" id="KW-1185">Reference proteome</keyword>
<dbReference type="CDD" id="cd06222">
    <property type="entry name" value="RNase_H_like"/>
    <property type="match status" value="1"/>
</dbReference>
<reference evidence="3" key="1">
    <citation type="journal article" date="2019" name="Plant Biotechnol. J.">
        <title>Genome sequencing of the Australian wild diploid species Gossypium australe highlights disease resistance and delayed gland morphogenesis.</title>
        <authorList>
            <person name="Cai Y."/>
            <person name="Cai X."/>
            <person name="Wang Q."/>
            <person name="Wang P."/>
            <person name="Zhang Y."/>
            <person name="Cai C."/>
            <person name="Xu Y."/>
            <person name="Wang K."/>
            <person name="Zhou Z."/>
            <person name="Wang C."/>
            <person name="Geng S."/>
            <person name="Li B."/>
            <person name="Dong Q."/>
            <person name="Hou Y."/>
            <person name="Wang H."/>
            <person name="Ai P."/>
            <person name="Liu Z."/>
            <person name="Yi F."/>
            <person name="Sun M."/>
            <person name="An G."/>
            <person name="Cheng J."/>
            <person name="Zhang Y."/>
            <person name="Shi Q."/>
            <person name="Xie Y."/>
            <person name="Shi X."/>
            <person name="Chang Y."/>
            <person name="Huang F."/>
            <person name="Chen Y."/>
            <person name="Hong S."/>
            <person name="Mi L."/>
            <person name="Sun Q."/>
            <person name="Zhang L."/>
            <person name="Zhou B."/>
            <person name="Peng R."/>
            <person name="Zhang X."/>
            <person name="Liu F."/>
        </authorList>
    </citation>
    <scope>NUCLEOTIDE SEQUENCE [LARGE SCALE GENOMIC DNA]</scope>
    <source>
        <strain evidence="3">cv. PA1801</strain>
    </source>
</reference>
<dbReference type="PANTHER" id="PTHR47074:SF61">
    <property type="entry name" value="RNASE H TYPE-1 DOMAIN-CONTAINING PROTEIN"/>
    <property type="match status" value="1"/>
</dbReference>
<sequence>MQPDLSTWNEELIHNLFDKDNASRILSIPISGSSLEDTLVWKIEGSGTYSVRSWYRDQWKAPEAGIVKINFDASFLSKDRIAITAVIARNSTGSILGAETYLYENIEDPFVAEARACERALLFAKAMGFRRLAVEGDALSVIKSIKKRGNDFSVIRSITHNIYVMGLSFDRISYHFTPRAANGVAYALTLEGRRSCYCGVWIHGLPSSVVSIARKEGLQLHLDGSLNPQVWLMMNKASVAFMASDVLTDTLLFSSYLASGY</sequence>
<dbReference type="AlphaFoldDB" id="A0A5B6VKR5"/>
<dbReference type="Pfam" id="PF13456">
    <property type="entry name" value="RVT_3"/>
    <property type="match status" value="1"/>
</dbReference>
<keyword evidence="2" id="KW-0548">Nucleotidyltransferase</keyword>
<organism evidence="2 3">
    <name type="scientific">Gossypium australe</name>
    <dbReference type="NCBI Taxonomy" id="47621"/>
    <lineage>
        <taxon>Eukaryota</taxon>
        <taxon>Viridiplantae</taxon>
        <taxon>Streptophyta</taxon>
        <taxon>Embryophyta</taxon>
        <taxon>Tracheophyta</taxon>
        <taxon>Spermatophyta</taxon>
        <taxon>Magnoliopsida</taxon>
        <taxon>eudicotyledons</taxon>
        <taxon>Gunneridae</taxon>
        <taxon>Pentapetalae</taxon>
        <taxon>rosids</taxon>
        <taxon>malvids</taxon>
        <taxon>Malvales</taxon>
        <taxon>Malvaceae</taxon>
        <taxon>Malvoideae</taxon>
        <taxon>Gossypium</taxon>
    </lineage>
</organism>
<gene>
    <name evidence="2" type="ORF">EPI10_015592</name>
</gene>
<dbReference type="PANTHER" id="PTHR47074">
    <property type="entry name" value="BNAC02G40300D PROTEIN"/>
    <property type="match status" value="1"/>
</dbReference>
<proteinExistence type="predicted"/>
<evidence type="ECO:0000313" key="3">
    <source>
        <dbReference type="Proteomes" id="UP000325315"/>
    </source>
</evidence>
<evidence type="ECO:0000259" key="1">
    <source>
        <dbReference type="Pfam" id="PF13456"/>
    </source>
</evidence>
<keyword evidence="2" id="KW-0695">RNA-directed DNA polymerase</keyword>
<protein>
    <submittedName>
        <fullName evidence="2">Reverse transcriptase</fullName>
    </submittedName>
</protein>
<keyword evidence="2" id="KW-0808">Transferase</keyword>
<dbReference type="EMBL" id="SMMG02000006">
    <property type="protein sequence ID" value="KAA3469840.1"/>
    <property type="molecule type" value="Genomic_DNA"/>
</dbReference>
<accession>A0A5B6VKR5</accession>
<name>A0A5B6VKR5_9ROSI</name>
<dbReference type="OrthoDB" id="1426615at2759"/>
<dbReference type="GO" id="GO:0004523">
    <property type="term" value="F:RNA-DNA hybrid ribonuclease activity"/>
    <property type="evidence" value="ECO:0007669"/>
    <property type="project" value="InterPro"/>
</dbReference>
<evidence type="ECO:0000313" key="2">
    <source>
        <dbReference type="EMBL" id="KAA3469840.1"/>
    </source>
</evidence>
<dbReference type="GO" id="GO:0003676">
    <property type="term" value="F:nucleic acid binding"/>
    <property type="evidence" value="ECO:0007669"/>
    <property type="project" value="InterPro"/>
</dbReference>
<dbReference type="InterPro" id="IPR044730">
    <property type="entry name" value="RNase_H-like_dom_plant"/>
</dbReference>
<dbReference type="Gene3D" id="3.30.420.10">
    <property type="entry name" value="Ribonuclease H-like superfamily/Ribonuclease H"/>
    <property type="match status" value="1"/>
</dbReference>
<dbReference type="InterPro" id="IPR052929">
    <property type="entry name" value="RNase_H-like_EbsB-rel"/>
</dbReference>
<dbReference type="InterPro" id="IPR012337">
    <property type="entry name" value="RNaseH-like_sf"/>
</dbReference>
<dbReference type="GO" id="GO:0003964">
    <property type="term" value="F:RNA-directed DNA polymerase activity"/>
    <property type="evidence" value="ECO:0007669"/>
    <property type="project" value="UniProtKB-KW"/>
</dbReference>
<comment type="caution">
    <text evidence="2">The sequence shown here is derived from an EMBL/GenBank/DDBJ whole genome shotgun (WGS) entry which is preliminary data.</text>
</comment>
<feature type="domain" description="RNase H type-1" evidence="1">
    <location>
        <begin position="70"/>
        <end position="188"/>
    </location>
</feature>